<dbReference type="Proteomes" id="UP000318709">
    <property type="component" value="Chromosome"/>
</dbReference>
<evidence type="ECO:0000313" key="4">
    <source>
        <dbReference type="Proteomes" id="UP000318709"/>
    </source>
</evidence>
<name>A0A4Y6U9P9_9PROT</name>
<dbReference type="RefSeq" id="WP_141443907.1">
    <property type="nucleotide sequence ID" value="NZ_CP038231.1"/>
</dbReference>
<feature type="signal peptide" evidence="1">
    <location>
        <begin position="1"/>
        <end position="24"/>
    </location>
</feature>
<dbReference type="Pfam" id="PF13229">
    <property type="entry name" value="Beta_helix"/>
    <property type="match status" value="1"/>
</dbReference>
<keyword evidence="1" id="KW-0732">Signal</keyword>
<dbReference type="PROSITE" id="PS51318">
    <property type="entry name" value="TAT"/>
    <property type="match status" value="1"/>
</dbReference>
<keyword evidence="4" id="KW-1185">Reference proteome</keyword>
<dbReference type="Gene3D" id="2.160.20.10">
    <property type="entry name" value="Single-stranded right-handed beta-helix, Pectin lyase-like"/>
    <property type="match status" value="1"/>
</dbReference>
<dbReference type="InterPro" id="IPR011050">
    <property type="entry name" value="Pectin_lyase_fold/virulence"/>
</dbReference>
<organism evidence="3 4">
    <name type="scientific">Formicincola oecophyllae</name>
    <dbReference type="NCBI Taxonomy" id="2558361"/>
    <lineage>
        <taxon>Bacteria</taxon>
        <taxon>Pseudomonadati</taxon>
        <taxon>Pseudomonadota</taxon>
        <taxon>Alphaproteobacteria</taxon>
        <taxon>Acetobacterales</taxon>
        <taxon>Acetobacteraceae</taxon>
        <taxon>Formicincola</taxon>
    </lineage>
</organism>
<feature type="domain" description="Right handed beta helix" evidence="2">
    <location>
        <begin position="270"/>
        <end position="431"/>
    </location>
</feature>
<dbReference type="InterPro" id="IPR039448">
    <property type="entry name" value="Beta_helix"/>
</dbReference>
<evidence type="ECO:0000256" key="1">
    <source>
        <dbReference type="SAM" id="SignalP"/>
    </source>
</evidence>
<accession>A0A4Y6U9P9</accession>
<feature type="chain" id="PRO_5021369905" description="Right handed beta helix domain-containing protein" evidence="1">
    <location>
        <begin position="25"/>
        <end position="447"/>
    </location>
</feature>
<dbReference type="AlphaFoldDB" id="A0A4Y6U9P9"/>
<dbReference type="SUPFAM" id="SSF51126">
    <property type="entry name" value="Pectin lyase-like"/>
    <property type="match status" value="1"/>
</dbReference>
<sequence>MSLRKATVIALLKRRHAMAQCAMAGGVAALCALNAAPAAALAPGQQARQVDVVRAGAACNGLADDTAVFKRVFAALNKAGGGEVILPAGSKCTVNETLVAAAPIYVTGAGKHLSSLRMVAPHKDLLLWAGHYFGGGARHLSFFGPGPQGGVGLHVIGMADFQATDVNVAAFHDGFREDGAGGLRLTAVDVSHVGHDSFHIVGGPLQVLSNVTAFNNDDEPSNAGVHVEATGALHLVNASLDGQGWAVLVDPAGPQRPHAGWTSGQAFDIWIDGCDLDDSLHSGLLLNPGHGNLIHSVQMTSTRVGVSRGNGVEIGAGTAGGEPGIHNVVMTGDTIEGSRQDGLVVQNVHDLSVSNTQVIGNSVLQRGHSGVVVKGGDNIILNAITSGQWRNLPATQDYGLVVYTPQVSHIIVSNSILAGNVRAPYQFKGDAPAHVLLNNNYPRQPAP</sequence>
<evidence type="ECO:0000259" key="2">
    <source>
        <dbReference type="Pfam" id="PF13229"/>
    </source>
</evidence>
<gene>
    <name evidence="3" type="ORF">E3E12_08400</name>
</gene>
<dbReference type="InterPro" id="IPR006311">
    <property type="entry name" value="TAT_signal"/>
</dbReference>
<proteinExistence type="predicted"/>
<dbReference type="EMBL" id="CP038231">
    <property type="protein sequence ID" value="QDH14203.1"/>
    <property type="molecule type" value="Genomic_DNA"/>
</dbReference>
<dbReference type="InterPro" id="IPR012334">
    <property type="entry name" value="Pectin_lyas_fold"/>
</dbReference>
<protein>
    <recommendedName>
        <fullName evidence="2">Right handed beta helix domain-containing protein</fullName>
    </recommendedName>
</protein>
<reference evidence="3 4" key="1">
    <citation type="submission" date="2019-03" db="EMBL/GenBank/DDBJ databases">
        <title>The complete genome sequence of Swingsia_sp. F3b2 LMG30590(T).</title>
        <authorList>
            <person name="Chua K.-O."/>
            <person name="Chan K.-G."/>
            <person name="See-Too W.-S."/>
        </authorList>
    </citation>
    <scope>NUCLEOTIDE SEQUENCE [LARGE SCALE GENOMIC DNA]</scope>
    <source>
        <strain evidence="3 4">F3b2</strain>
    </source>
</reference>
<evidence type="ECO:0000313" key="3">
    <source>
        <dbReference type="EMBL" id="QDH14203.1"/>
    </source>
</evidence>
<dbReference type="KEGG" id="swf:E3E12_08400"/>
<dbReference type="SMART" id="SM00710">
    <property type="entry name" value="PbH1"/>
    <property type="match status" value="7"/>
</dbReference>
<dbReference type="InterPro" id="IPR006626">
    <property type="entry name" value="PbH1"/>
</dbReference>
<dbReference type="OrthoDB" id="9796712at2"/>